<dbReference type="PANTHER" id="PTHR21043">
    <property type="entry name" value="IOJAP SUPERFAMILY ORTHOLOG"/>
    <property type="match status" value="1"/>
</dbReference>
<dbReference type="InterPro" id="IPR043519">
    <property type="entry name" value="NT_sf"/>
</dbReference>
<accession>A0A9N8DJC7</accession>
<evidence type="ECO:0000256" key="1">
    <source>
        <dbReference type="ARBA" id="ARBA00010574"/>
    </source>
</evidence>
<proteinExistence type="inferred from homology"/>
<dbReference type="GO" id="GO:0017148">
    <property type="term" value="P:negative regulation of translation"/>
    <property type="evidence" value="ECO:0007669"/>
    <property type="project" value="TreeGrafter"/>
</dbReference>
<evidence type="ECO:0000256" key="2">
    <source>
        <dbReference type="SAM" id="Coils"/>
    </source>
</evidence>
<comment type="caution">
    <text evidence="4">The sequence shown here is derived from an EMBL/GenBank/DDBJ whole genome shotgun (WGS) entry which is preliminary data.</text>
</comment>
<gene>
    <name evidence="4" type="ORF">SEMRO_174_G076490.1</name>
</gene>
<reference evidence="4" key="1">
    <citation type="submission" date="2020-06" db="EMBL/GenBank/DDBJ databases">
        <authorList>
            <consortium name="Plant Systems Biology data submission"/>
        </authorList>
    </citation>
    <scope>NUCLEOTIDE SEQUENCE</scope>
    <source>
        <strain evidence="4">D6</strain>
    </source>
</reference>
<dbReference type="SUPFAM" id="SSF81301">
    <property type="entry name" value="Nucleotidyltransferase"/>
    <property type="match status" value="1"/>
</dbReference>
<dbReference type="AlphaFoldDB" id="A0A9N8DJC7"/>
<organism evidence="4 5">
    <name type="scientific">Seminavis robusta</name>
    <dbReference type="NCBI Taxonomy" id="568900"/>
    <lineage>
        <taxon>Eukaryota</taxon>
        <taxon>Sar</taxon>
        <taxon>Stramenopiles</taxon>
        <taxon>Ochrophyta</taxon>
        <taxon>Bacillariophyta</taxon>
        <taxon>Bacillariophyceae</taxon>
        <taxon>Bacillariophycidae</taxon>
        <taxon>Naviculales</taxon>
        <taxon>Naviculaceae</taxon>
        <taxon>Seminavis</taxon>
    </lineage>
</organism>
<comment type="similarity">
    <text evidence="1">Belongs to the Iojap/RsfS family.</text>
</comment>
<protein>
    <submittedName>
        <fullName evidence="4">Pfam:DUF143</fullName>
    </submittedName>
</protein>
<feature type="coiled-coil region" evidence="2">
    <location>
        <begin position="108"/>
        <end position="135"/>
    </location>
</feature>
<sequence>MSFPIAAAARRVGRRTALLYLCPSRIGGGNPPSISPSTKLHSTLLPRIEGIRQDRPDCPRRFLSGSSTDRSDTGEKELSETTDITPATTEWIPPSRPLVGDKGYSHLYQKDEEEEETEEEELARLERELKALEEGDLVDMDQEIDDNNEEDNIMISTEEAIATPQRTNVDWLQTRRQRLGDEPPGQFLTPSYTPPGQDLPVLHHTLLTADEIMTYLSSLGGIKPNLVADKARNEQGDTRLGGSFRGIIFASGNSPSHVRMMSNSLVEQLKRRKLQEVGVMGARHGAEGSDDPDETWFCIDCHNYIVNIQDHETRRILDLEGWWSTGNPLAGYNLDNGLDNEDAVDEFVAQNPVPPEYGRSTTMDWNESINQLEQRRWTAPHKRDRRRIRSSQRGGKKKNKNRTRYRY</sequence>
<feature type="compositionally biased region" description="Basic and acidic residues" evidence="3">
    <location>
        <begin position="69"/>
        <end position="79"/>
    </location>
</feature>
<evidence type="ECO:0000313" key="5">
    <source>
        <dbReference type="Proteomes" id="UP001153069"/>
    </source>
</evidence>
<keyword evidence="5" id="KW-1185">Reference proteome</keyword>
<feature type="region of interest" description="Disordered" evidence="3">
    <location>
        <begin position="374"/>
        <end position="407"/>
    </location>
</feature>
<dbReference type="EMBL" id="CAICTM010000173">
    <property type="protein sequence ID" value="CAB9503694.1"/>
    <property type="molecule type" value="Genomic_DNA"/>
</dbReference>
<dbReference type="OrthoDB" id="21330at2759"/>
<dbReference type="GO" id="GO:0043023">
    <property type="term" value="F:ribosomal large subunit binding"/>
    <property type="evidence" value="ECO:0007669"/>
    <property type="project" value="TreeGrafter"/>
</dbReference>
<dbReference type="GO" id="GO:0090071">
    <property type="term" value="P:negative regulation of ribosome biogenesis"/>
    <property type="evidence" value="ECO:0007669"/>
    <property type="project" value="TreeGrafter"/>
</dbReference>
<dbReference type="Pfam" id="PF02410">
    <property type="entry name" value="RsfS"/>
    <property type="match status" value="1"/>
</dbReference>
<evidence type="ECO:0000256" key="3">
    <source>
        <dbReference type="SAM" id="MobiDB-lite"/>
    </source>
</evidence>
<dbReference type="Proteomes" id="UP001153069">
    <property type="component" value="Unassembled WGS sequence"/>
</dbReference>
<dbReference type="PANTHER" id="PTHR21043:SF0">
    <property type="entry name" value="MITOCHONDRIAL ASSEMBLY OF RIBOSOMAL LARGE SUBUNIT PROTEIN 1"/>
    <property type="match status" value="1"/>
</dbReference>
<evidence type="ECO:0000313" key="4">
    <source>
        <dbReference type="EMBL" id="CAB9503694.1"/>
    </source>
</evidence>
<keyword evidence="2" id="KW-0175">Coiled coil</keyword>
<name>A0A9N8DJC7_9STRA</name>
<dbReference type="Gene3D" id="3.30.460.10">
    <property type="entry name" value="Beta Polymerase, domain 2"/>
    <property type="match status" value="1"/>
</dbReference>
<feature type="region of interest" description="Disordered" evidence="3">
    <location>
        <begin position="54"/>
        <end position="89"/>
    </location>
</feature>
<dbReference type="InterPro" id="IPR004394">
    <property type="entry name" value="Iojap/RsfS/C7orf30"/>
</dbReference>
<feature type="compositionally biased region" description="Basic residues" evidence="3">
    <location>
        <begin position="378"/>
        <end position="407"/>
    </location>
</feature>